<reference evidence="1 2" key="1">
    <citation type="journal article" date="2017" name="Gigascience">
        <title>Genome sequence of the small brown planthopper, Laodelphax striatellus.</title>
        <authorList>
            <person name="Zhu J."/>
            <person name="Jiang F."/>
            <person name="Wang X."/>
            <person name="Yang P."/>
            <person name="Bao Y."/>
            <person name="Zhao W."/>
            <person name="Wang W."/>
            <person name="Lu H."/>
            <person name="Wang Q."/>
            <person name="Cui N."/>
            <person name="Li J."/>
            <person name="Chen X."/>
            <person name="Luo L."/>
            <person name="Yu J."/>
            <person name="Kang L."/>
            <person name="Cui F."/>
        </authorList>
    </citation>
    <scope>NUCLEOTIDE SEQUENCE [LARGE SCALE GENOMIC DNA]</scope>
    <source>
        <strain evidence="1">Lst14</strain>
    </source>
</reference>
<dbReference type="STRING" id="195883.A0A482XHM8"/>
<dbReference type="PANTHER" id="PTHR31511">
    <property type="entry name" value="PROTEIN CBG23764"/>
    <property type="match status" value="1"/>
</dbReference>
<dbReference type="AlphaFoldDB" id="A0A482XHM8"/>
<dbReference type="GO" id="GO:0003676">
    <property type="term" value="F:nucleic acid binding"/>
    <property type="evidence" value="ECO:0007669"/>
    <property type="project" value="InterPro"/>
</dbReference>
<dbReference type="InParanoid" id="A0A482XHM8"/>
<dbReference type="SUPFAM" id="SSF53098">
    <property type="entry name" value="Ribonuclease H-like"/>
    <property type="match status" value="1"/>
</dbReference>
<dbReference type="SUPFAM" id="SSF56672">
    <property type="entry name" value="DNA/RNA polymerases"/>
    <property type="match status" value="1"/>
</dbReference>
<dbReference type="OrthoDB" id="6622531at2759"/>
<organism evidence="1 2">
    <name type="scientific">Laodelphax striatellus</name>
    <name type="common">Small brown planthopper</name>
    <name type="synonym">Delphax striatella</name>
    <dbReference type="NCBI Taxonomy" id="195883"/>
    <lineage>
        <taxon>Eukaryota</taxon>
        <taxon>Metazoa</taxon>
        <taxon>Ecdysozoa</taxon>
        <taxon>Arthropoda</taxon>
        <taxon>Hexapoda</taxon>
        <taxon>Insecta</taxon>
        <taxon>Pterygota</taxon>
        <taxon>Neoptera</taxon>
        <taxon>Paraneoptera</taxon>
        <taxon>Hemiptera</taxon>
        <taxon>Auchenorrhyncha</taxon>
        <taxon>Fulgoroidea</taxon>
        <taxon>Delphacidae</taxon>
        <taxon>Criomorphinae</taxon>
        <taxon>Laodelphax</taxon>
    </lineage>
</organism>
<evidence type="ECO:0008006" key="3">
    <source>
        <dbReference type="Google" id="ProtNLM"/>
    </source>
</evidence>
<dbReference type="Proteomes" id="UP000291343">
    <property type="component" value="Unassembled WGS sequence"/>
</dbReference>
<accession>A0A482XHM8</accession>
<dbReference type="InterPro" id="IPR036397">
    <property type="entry name" value="RNaseH_sf"/>
</dbReference>
<dbReference type="InterPro" id="IPR043502">
    <property type="entry name" value="DNA/RNA_pol_sf"/>
</dbReference>
<dbReference type="InterPro" id="IPR023211">
    <property type="entry name" value="DNA_pol_palm_dom_sf"/>
</dbReference>
<proteinExistence type="predicted"/>
<name>A0A482XHM8_LAOST</name>
<dbReference type="PANTHER" id="PTHR31511:SF12">
    <property type="entry name" value="RHO TERMINATION FACTOR N-TERMINAL DOMAIN-CONTAINING PROTEIN"/>
    <property type="match status" value="1"/>
</dbReference>
<dbReference type="EMBL" id="QKKF02008850">
    <property type="protein sequence ID" value="RZF45535.1"/>
    <property type="molecule type" value="Genomic_DNA"/>
</dbReference>
<protein>
    <recommendedName>
        <fullName evidence="3">DNA-directed DNA polymerase</fullName>
    </recommendedName>
</protein>
<sequence>MIRGDRSKSSRLQIQPSNNYLGFQGYSNADLKTYYYRNIQFKDICTLLKSLKNQCVNLLKSQLDDAGSIKFNILVECTYRKQSQSLDEISYQNRSFKTKNTPLFSGSSISSIYNECISSICDEEANYQGFGSGWTLSRIDGVLLRTNKYKPLRGGSYIELPKKIANRKSVINCKNTDNQCFIWAILSKYVRNRPERISHHHQNLKSKFNFSKISFPTPLKDVRIFEKLNPSVSINVYGLDSSQNVYPLRLSEFIKRNHFDLLLLQKDTNTHWCYIKNLARLVVAQINKHKGKIHICKRCLTHFGRISAFESHERICKKKKKNDLFRAIMPKSNPTVGPPIMRFKNYQNQYSVPIVVYADFESILKPYHSSQPPLSTSFTEKTHKHEPFSYCCYTVMDESLPDQIRNTITENPFLYRGSNAPNHFIKYLIDLANNLGEMIKTNIPIIFTKEDEDHFNSQSCCEMCECEFTMIVTPVKDHDHLSGRYRSKLCSPCNLKRLRQRYIPVILHNLSQYDAHFIILSLGCDQEKIDIIPNTSEKYITFSKHTKNGLTLRFIDSMRFMNSSLSNLANDLSREDFVHVKKFFPESKLDLVCKKANFPYEYVDCYEKLEDKTLPSIENFYSSLMSEEIDEEEYIHAQNMWDSFRIQNLGQYSDLYLKLDVLILSDIFQTFRKSCMKTYGLDCCHYITIASYTFDAMLFYTKVELELISDYGMFIFIEQGLRGGITTSVHRHSIANNQYIPETFDPEKERTFLNLIDANNLYGWALSKPLPLSDFVWMSQEDIASLDIMKIPNESSEGYIFEVDIDYPKKLHDKHSDLPFFPEKKCPPNNKNEKLMLTLEPKKDYVCHYLNLKQAIENGLIVRKIKRVLKFTQSKWMEPYIRLNTTLRQKSTNEFEKQLRKVMNNAIFGKTIENTKKRVNMKLVNSQKQLEKLVNNTAFKDRTIYSENLCLVESQKQNVILSKPIYIGFAVLELSKHLMYDFFYNVMQKYYGVEKLKLLYIDTDSFFFEIKTFDLYKDLARSFLNRHLDLSDYPKDHELYSLENMKVLGKFSDETASRPVREFVSLRPKLYSYKICGKEGDIEKKKAKGVSRQVIEKNISFNDYYTVLKNDESSMSRQDRIESVRSRYRTMITFRSSNHVINTVKLNKLSLCSKDDKRIILHDGVTTLPYGHYLADKVNKKIFSCEA</sequence>
<comment type="caution">
    <text evidence="1">The sequence shown here is derived from an EMBL/GenBank/DDBJ whole genome shotgun (WGS) entry which is preliminary data.</text>
</comment>
<dbReference type="GO" id="GO:0071897">
    <property type="term" value="P:DNA biosynthetic process"/>
    <property type="evidence" value="ECO:0007669"/>
    <property type="project" value="UniProtKB-ARBA"/>
</dbReference>
<evidence type="ECO:0000313" key="2">
    <source>
        <dbReference type="Proteomes" id="UP000291343"/>
    </source>
</evidence>
<dbReference type="Gene3D" id="3.30.420.10">
    <property type="entry name" value="Ribonuclease H-like superfamily/Ribonuclease H"/>
    <property type="match status" value="1"/>
</dbReference>
<dbReference type="GO" id="GO:0042575">
    <property type="term" value="C:DNA polymerase complex"/>
    <property type="evidence" value="ECO:0007669"/>
    <property type="project" value="UniProtKB-ARBA"/>
</dbReference>
<dbReference type="Gene3D" id="3.90.1600.10">
    <property type="entry name" value="Palm domain of DNA polymerase"/>
    <property type="match status" value="1"/>
</dbReference>
<gene>
    <name evidence="1" type="ORF">LSTR_LSTR005737</name>
</gene>
<keyword evidence="2" id="KW-1185">Reference proteome</keyword>
<evidence type="ECO:0000313" key="1">
    <source>
        <dbReference type="EMBL" id="RZF45535.1"/>
    </source>
</evidence>
<dbReference type="InterPro" id="IPR012337">
    <property type="entry name" value="RNaseH-like_sf"/>
</dbReference>